<dbReference type="PANTHER" id="PTHR12496:SF2">
    <property type="entry name" value="METHYLTRANSFERASE-LIKE PROTEIN 25B"/>
    <property type="match status" value="1"/>
</dbReference>
<reference evidence="2 3" key="1">
    <citation type="journal article" date="2015" name="Genome Biol. Evol.">
        <title>The genome of winter moth (Operophtera brumata) provides a genomic perspective on sexual dimorphism and phenology.</title>
        <authorList>
            <person name="Derks M.F."/>
            <person name="Smit S."/>
            <person name="Salis L."/>
            <person name="Schijlen E."/>
            <person name="Bossers A."/>
            <person name="Mateman C."/>
            <person name="Pijl A.S."/>
            <person name="de Ridder D."/>
            <person name="Groenen M.A."/>
            <person name="Visser M.E."/>
            <person name="Megens H.J."/>
        </authorList>
    </citation>
    <scope>NUCLEOTIDE SEQUENCE [LARGE SCALE GENOMIC DNA]</scope>
    <source>
        <strain evidence="2">WM2013NL</strain>
        <tissue evidence="2">Head and thorax</tissue>
    </source>
</reference>
<evidence type="ECO:0000259" key="1">
    <source>
        <dbReference type="Pfam" id="PF13679"/>
    </source>
</evidence>
<evidence type="ECO:0000313" key="2">
    <source>
        <dbReference type="EMBL" id="KOB72208.1"/>
    </source>
</evidence>
<dbReference type="PANTHER" id="PTHR12496">
    <property type="entry name" value="CGI-41 METHYLTRANSFERASE"/>
    <property type="match status" value="1"/>
</dbReference>
<organism evidence="2 3">
    <name type="scientific">Operophtera brumata</name>
    <name type="common">Winter moth</name>
    <name type="synonym">Phalaena brumata</name>
    <dbReference type="NCBI Taxonomy" id="104452"/>
    <lineage>
        <taxon>Eukaryota</taxon>
        <taxon>Metazoa</taxon>
        <taxon>Ecdysozoa</taxon>
        <taxon>Arthropoda</taxon>
        <taxon>Hexapoda</taxon>
        <taxon>Insecta</taxon>
        <taxon>Pterygota</taxon>
        <taxon>Neoptera</taxon>
        <taxon>Endopterygota</taxon>
        <taxon>Lepidoptera</taxon>
        <taxon>Glossata</taxon>
        <taxon>Ditrysia</taxon>
        <taxon>Geometroidea</taxon>
        <taxon>Geometridae</taxon>
        <taxon>Larentiinae</taxon>
        <taxon>Operophtera</taxon>
    </lineage>
</organism>
<proteinExistence type="predicted"/>
<dbReference type="Pfam" id="PF13679">
    <property type="entry name" value="Methyltransf_32"/>
    <property type="match status" value="1"/>
</dbReference>
<gene>
    <name evidence="2" type="ORF">OBRU01_09262</name>
</gene>
<dbReference type="InterPro" id="IPR025714">
    <property type="entry name" value="Methyltranfer_dom"/>
</dbReference>
<feature type="domain" description="Methyltransferase" evidence="1">
    <location>
        <begin position="125"/>
        <end position="274"/>
    </location>
</feature>
<dbReference type="EMBL" id="JTDY01002059">
    <property type="protein sequence ID" value="KOB72208.1"/>
    <property type="molecule type" value="Genomic_DNA"/>
</dbReference>
<comment type="caution">
    <text evidence="2">The sequence shown here is derived from an EMBL/GenBank/DDBJ whole genome shotgun (WGS) entry which is preliminary data.</text>
</comment>
<evidence type="ECO:0000313" key="3">
    <source>
        <dbReference type="Proteomes" id="UP000037510"/>
    </source>
</evidence>
<accession>A0A0L7L9P1</accession>
<dbReference type="InterPro" id="IPR052220">
    <property type="entry name" value="METTL25"/>
</dbReference>
<dbReference type="STRING" id="104452.A0A0L7L9P1"/>
<protein>
    <submittedName>
        <fullName evidence="2">Protein RRNAD1</fullName>
    </submittedName>
</protein>
<keyword evidence="3" id="KW-1185">Reference proteome</keyword>
<dbReference type="AlphaFoldDB" id="A0A0L7L9P1"/>
<dbReference type="Proteomes" id="UP000037510">
    <property type="component" value="Unassembled WGS sequence"/>
</dbReference>
<name>A0A0L7L9P1_OPEBR</name>
<sequence>MTTQKETIQLCINMCLKVIRMYDWMLDLFVLDFFVDDHWNKLPLCWRESFQNTDPQQLGRVLSGKPTNKVYPLSLLALISSVEALGIPRESNLHQKPESYDGGSIDRCRSHPKLKNLFLKHVKLKKRHEISLMARVVDGVAEKSGCGAVIDFGSGLGHLVRMLAYKYELYAAGIECQMQLTEEARKLDYELEYTANKYLTPKAMSKLRRPIHINTTLQSDQQLLELSLPETIKCYGLIGLHPCGDLGPLLLKQFVNNPNVQFICVVGCCFMKLTCGHVDNGYPMICSIHFRYCRVAAENLTIPLPPCPDAWSRGEALLRRWHRVVALYSLRLALAPLVETVILLDRVLFVLERGINVEYNSIPLPPSPDAWSRGEALLRRWHRVVALYSLRLALAPLVETVILLDRVLFVLERGINVE</sequence>